<protein>
    <submittedName>
        <fullName evidence="7">P-type conjugative transfer protein TrbL</fullName>
    </submittedName>
</protein>
<evidence type="ECO:0000256" key="1">
    <source>
        <dbReference type="ARBA" id="ARBA00004141"/>
    </source>
</evidence>
<feature type="signal peptide" evidence="6">
    <location>
        <begin position="1"/>
        <end position="22"/>
    </location>
</feature>
<evidence type="ECO:0000256" key="5">
    <source>
        <dbReference type="SAM" id="Phobius"/>
    </source>
</evidence>
<accession>A0AB37ZPB5</accession>
<dbReference type="EMBL" id="FNHM01000005">
    <property type="protein sequence ID" value="SDN03311.1"/>
    <property type="molecule type" value="Genomic_DNA"/>
</dbReference>
<name>A0AB37ZPB5_PSESX</name>
<feature type="transmembrane region" description="Helical" evidence="5">
    <location>
        <begin position="55"/>
        <end position="74"/>
    </location>
</feature>
<evidence type="ECO:0000256" key="3">
    <source>
        <dbReference type="ARBA" id="ARBA00022989"/>
    </source>
</evidence>
<feature type="transmembrane region" description="Helical" evidence="5">
    <location>
        <begin position="86"/>
        <end position="111"/>
    </location>
</feature>
<evidence type="ECO:0000256" key="2">
    <source>
        <dbReference type="ARBA" id="ARBA00022692"/>
    </source>
</evidence>
<keyword evidence="2 5" id="KW-0812">Transmembrane</keyword>
<keyword evidence="4 5" id="KW-0472">Membrane</keyword>
<evidence type="ECO:0000256" key="4">
    <source>
        <dbReference type="ARBA" id="ARBA00023136"/>
    </source>
</evidence>
<gene>
    <name evidence="7" type="ORF">SAMN05444505_105395</name>
</gene>
<sequence>MKKLSAIYLLLITLVSSHTAQAASLDSGNMLNKILDSFSKVAVTWRSEITDKASWLFWGLALISMAWTYGLMVLRSADIQAFFAETIRFFGTLGFFWWLLINGPAISLAIIDTMRAISANASGLGSGLSPSSIIDIGFNILTKVGES</sequence>
<reference evidence="7 8" key="1">
    <citation type="submission" date="2016-10" db="EMBL/GenBank/DDBJ databases">
        <authorList>
            <person name="Varghese N."/>
            <person name="Submissions S."/>
        </authorList>
    </citation>
    <scope>NUCLEOTIDE SEQUENCE [LARGE SCALE GENOMIC DNA]</scope>
    <source>
        <strain evidence="7 8">BS2122</strain>
    </source>
</reference>
<dbReference type="InterPro" id="IPR007688">
    <property type="entry name" value="Conjugal_tfr_TrbL/VirB6"/>
</dbReference>
<keyword evidence="3 5" id="KW-1133">Transmembrane helix</keyword>
<evidence type="ECO:0000313" key="8">
    <source>
        <dbReference type="Proteomes" id="UP000183853"/>
    </source>
</evidence>
<dbReference type="AlphaFoldDB" id="A0AB37ZPB5"/>
<feature type="chain" id="PRO_5044256666" evidence="6">
    <location>
        <begin position="23"/>
        <end position="147"/>
    </location>
</feature>
<dbReference type="GO" id="GO:0016020">
    <property type="term" value="C:membrane"/>
    <property type="evidence" value="ECO:0007669"/>
    <property type="project" value="UniProtKB-SubCell"/>
</dbReference>
<organism evidence="7 8">
    <name type="scientific">Pseudomonas syringae</name>
    <dbReference type="NCBI Taxonomy" id="317"/>
    <lineage>
        <taxon>Bacteria</taxon>
        <taxon>Pseudomonadati</taxon>
        <taxon>Pseudomonadota</taxon>
        <taxon>Gammaproteobacteria</taxon>
        <taxon>Pseudomonadales</taxon>
        <taxon>Pseudomonadaceae</taxon>
        <taxon>Pseudomonas</taxon>
    </lineage>
</organism>
<keyword evidence="6" id="KW-0732">Signal</keyword>
<comment type="caution">
    <text evidence="7">The sequence shown here is derived from an EMBL/GenBank/DDBJ whole genome shotgun (WGS) entry which is preliminary data.</text>
</comment>
<dbReference type="Pfam" id="PF04610">
    <property type="entry name" value="TrbL"/>
    <property type="match status" value="1"/>
</dbReference>
<comment type="subcellular location">
    <subcellularLocation>
        <location evidence="1">Membrane</location>
        <topology evidence="1">Multi-pass membrane protein</topology>
    </subcellularLocation>
</comment>
<dbReference type="GO" id="GO:0030255">
    <property type="term" value="P:protein secretion by the type IV secretion system"/>
    <property type="evidence" value="ECO:0007669"/>
    <property type="project" value="InterPro"/>
</dbReference>
<dbReference type="Proteomes" id="UP000183853">
    <property type="component" value="Unassembled WGS sequence"/>
</dbReference>
<evidence type="ECO:0000256" key="6">
    <source>
        <dbReference type="SAM" id="SignalP"/>
    </source>
</evidence>
<proteinExistence type="predicted"/>
<evidence type="ECO:0000313" key="7">
    <source>
        <dbReference type="EMBL" id="SDN03311.1"/>
    </source>
</evidence>